<dbReference type="Proteomes" id="UP001159364">
    <property type="component" value="Linkage Group LG11"/>
</dbReference>
<reference evidence="2 3" key="1">
    <citation type="submission" date="2021-09" db="EMBL/GenBank/DDBJ databases">
        <title>Genomic insights and catalytic innovation underlie evolution of tropane alkaloids biosynthesis.</title>
        <authorList>
            <person name="Wang Y.-J."/>
            <person name="Tian T."/>
            <person name="Huang J.-P."/>
            <person name="Huang S.-X."/>
        </authorList>
    </citation>
    <scope>NUCLEOTIDE SEQUENCE [LARGE SCALE GENOMIC DNA]</scope>
    <source>
        <strain evidence="2">KIB-2018</strain>
        <tissue evidence="2">Leaf</tissue>
    </source>
</reference>
<feature type="signal peptide" evidence="1">
    <location>
        <begin position="1"/>
        <end position="21"/>
    </location>
</feature>
<gene>
    <name evidence="2" type="ORF">K2173_012318</name>
</gene>
<protein>
    <submittedName>
        <fullName evidence="2">Uncharacterized protein</fullName>
    </submittedName>
</protein>
<keyword evidence="1" id="KW-0732">Signal</keyword>
<evidence type="ECO:0000313" key="3">
    <source>
        <dbReference type="Proteomes" id="UP001159364"/>
    </source>
</evidence>
<dbReference type="AlphaFoldDB" id="A0AAV8SC18"/>
<name>A0AAV8SC18_9ROSI</name>
<evidence type="ECO:0000313" key="2">
    <source>
        <dbReference type="EMBL" id="KAJ8749767.1"/>
    </source>
</evidence>
<evidence type="ECO:0000256" key="1">
    <source>
        <dbReference type="SAM" id="SignalP"/>
    </source>
</evidence>
<comment type="caution">
    <text evidence="2">The sequence shown here is derived from an EMBL/GenBank/DDBJ whole genome shotgun (WGS) entry which is preliminary data.</text>
</comment>
<organism evidence="2 3">
    <name type="scientific">Erythroxylum novogranatense</name>
    <dbReference type="NCBI Taxonomy" id="1862640"/>
    <lineage>
        <taxon>Eukaryota</taxon>
        <taxon>Viridiplantae</taxon>
        <taxon>Streptophyta</taxon>
        <taxon>Embryophyta</taxon>
        <taxon>Tracheophyta</taxon>
        <taxon>Spermatophyta</taxon>
        <taxon>Magnoliopsida</taxon>
        <taxon>eudicotyledons</taxon>
        <taxon>Gunneridae</taxon>
        <taxon>Pentapetalae</taxon>
        <taxon>rosids</taxon>
        <taxon>fabids</taxon>
        <taxon>Malpighiales</taxon>
        <taxon>Erythroxylaceae</taxon>
        <taxon>Erythroxylum</taxon>
    </lineage>
</organism>
<accession>A0AAV8SC18</accession>
<dbReference type="EMBL" id="JAIWQS010000011">
    <property type="protein sequence ID" value="KAJ8749767.1"/>
    <property type="molecule type" value="Genomic_DNA"/>
</dbReference>
<feature type="chain" id="PRO_5043854926" evidence="1">
    <location>
        <begin position="22"/>
        <end position="101"/>
    </location>
</feature>
<keyword evidence="3" id="KW-1185">Reference proteome</keyword>
<proteinExistence type="predicted"/>
<sequence length="101" mass="11156">MAFGVRLFFCFLLAIAIVSSARNTISLPSENDMAMDIQERLLKENTKTRRIDAEICDRKILAGPELEEAGSELEAPEECEGPVGEVFAKEVSCRLKAGYDS</sequence>